<keyword evidence="3" id="KW-1185">Reference proteome</keyword>
<feature type="compositionally biased region" description="Basic residues" evidence="1">
    <location>
        <begin position="430"/>
        <end position="462"/>
    </location>
</feature>
<comment type="caution">
    <text evidence="2">The sequence shown here is derived from an EMBL/GenBank/DDBJ whole genome shotgun (WGS) entry which is preliminary data.</text>
</comment>
<feature type="compositionally biased region" description="Basic and acidic residues" evidence="1">
    <location>
        <begin position="361"/>
        <end position="382"/>
    </location>
</feature>
<protein>
    <submittedName>
        <fullName evidence="2">Rho GTPase-activating 32</fullName>
    </submittedName>
</protein>
<feature type="region of interest" description="Disordered" evidence="1">
    <location>
        <begin position="361"/>
        <end position="392"/>
    </location>
</feature>
<dbReference type="AlphaFoldDB" id="A0AAV8HJM5"/>
<accession>A0AAV8HJM5</accession>
<evidence type="ECO:0000313" key="2">
    <source>
        <dbReference type="EMBL" id="KAJ4816030.1"/>
    </source>
</evidence>
<feature type="region of interest" description="Disordered" evidence="1">
    <location>
        <begin position="414"/>
        <end position="469"/>
    </location>
</feature>
<reference evidence="2" key="1">
    <citation type="submission" date="2022-08" db="EMBL/GenBank/DDBJ databases">
        <authorList>
            <person name="Marques A."/>
        </authorList>
    </citation>
    <scope>NUCLEOTIDE SEQUENCE</scope>
    <source>
        <strain evidence="2">RhyPub2mFocal</strain>
        <tissue evidence="2">Leaves</tissue>
    </source>
</reference>
<feature type="compositionally biased region" description="Polar residues" evidence="1">
    <location>
        <begin position="148"/>
        <end position="162"/>
    </location>
</feature>
<dbReference type="PANTHER" id="PTHR38371:SF1">
    <property type="entry name" value="RHO GTPASE-ACTIVATING PROTEIN"/>
    <property type="match status" value="1"/>
</dbReference>
<feature type="compositionally biased region" description="Polar residues" evidence="1">
    <location>
        <begin position="84"/>
        <end position="93"/>
    </location>
</feature>
<dbReference type="Proteomes" id="UP001140206">
    <property type="component" value="Chromosome 1"/>
</dbReference>
<feature type="compositionally biased region" description="Acidic residues" evidence="1">
    <location>
        <begin position="121"/>
        <end position="130"/>
    </location>
</feature>
<name>A0AAV8HJM5_9POAL</name>
<feature type="compositionally biased region" description="Polar residues" evidence="1">
    <location>
        <begin position="178"/>
        <end position="187"/>
    </location>
</feature>
<proteinExistence type="predicted"/>
<dbReference type="PANTHER" id="PTHR38371">
    <property type="entry name" value="RHO GTPASE-ACTIVATING PROTEIN"/>
    <property type="match status" value="1"/>
</dbReference>
<organism evidence="2 3">
    <name type="scientific">Rhynchospora pubera</name>
    <dbReference type="NCBI Taxonomy" id="906938"/>
    <lineage>
        <taxon>Eukaryota</taxon>
        <taxon>Viridiplantae</taxon>
        <taxon>Streptophyta</taxon>
        <taxon>Embryophyta</taxon>
        <taxon>Tracheophyta</taxon>
        <taxon>Spermatophyta</taxon>
        <taxon>Magnoliopsida</taxon>
        <taxon>Liliopsida</taxon>
        <taxon>Poales</taxon>
        <taxon>Cyperaceae</taxon>
        <taxon>Cyperoideae</taxon>
        <taxon>Rhynchosporeae</taxon>
        <taxon>Rhynchospora</taxon>
    </lineage>
</organism>
<sequence>MADFPSFSLGLGLDSDEEEEEELNGKIDCIDKQQPSVPERESNFPSFDLFLEEQLGLDQEIAPDSDLDCEEPRAFKRLRRGGASNVSSITGTETPARVSLGSKEPNQPSRSVGGSEIFSSLEDEIEEFSSQEEPQIQDGYMRSAVRDASSSSKVSLRNQGVLTSQSTTKIKTQKTTQNPISSTSSNLEKSEKTKLLPKLTISPLRKLHMLDTDSDSDPCSDFGFDEKKNESKMGKEKEKASIATPALDEFCKDYFRLGNDQDAPLKTYEAGTSVCSSGLFDPVEFTKDFEDILPEQGSSSEIFNNDFPCYKYFYHSDARIRALVKERLPHFAPIVMVNGRGNAQNRGQNLDYMQQFGSKENAKSRKLNIKERKDSAPTDVGKRRVTASAQKAGHWFTQEGRRVYVTKDGKELSGQLAYRQYRKESGAKFSKNKKRGSGNGKKRGSGNGKKRGSGNGKKRGSSNRKEGKQ</sequence>
<evidence type="ECO:0000313" key="3">
    <source>
        <dbReference type="Proteomes" id="UP001140206"/>
    </source>
</evidence>
<dbReference type="EMBL" id="JAMFTS010000001">
    <property type="protein sequence ID" value="KAJ4816030.1"/>
    <property type="molecule type" value="Genomic_DNA"/>
</dbReference>
<feature type="compositionally biased region" description="Low complexity" evidence="1">
    <location>
        <begin position="163"/>
        <end position="177"/>
    </location>
</feature>
<feature type="region of interest" description="Disordered" evidence="1">
    <location>
        <begin position="1"/>
        <end position="44"/>
    </location>
</feature>
<feature type="region of interest" description="Disordered" evidence="1">
    <location>
        <begin position="78"/>
        <end position="194"/>
    </location>
</feature>
<evidence type="ECO:0000256" key="1">
    <source>
        <dbReference type="SAM" id="MobiDB-lite"/>
    </source>
</evidence>
<gene>
    <name evidence="2" type="ORF">LUZ62_028596</name>
</gene>